<evidence type="ECO:0000259" key="7">
    <source>
        <dbReference type="PROSITE" id="PS50923"/>
    </source>
</evidence>
<keyword evidence="3" id="KW-0677">Repeat</keyword>
<proteinExistence type="predicted"/>
<feature type="disulfide bond" evidence="6">
    <location>
        <begin position="170"/>
        <end position="197"/>
    </location>
</feature>
<dbReference type="PANTHER" id="PTHR46393">
    <property type="entry name" value="SUSHI DOMAIN-CONTAINING PROTEIN"/>
    <property type="match status" value="1"/>
</dbReference>
<dbReference type="SMART" id="SM00032">
    <property type="entry name" value="CCP"/>
    <property type="match status" value="3"/>
</dbReference>
<keyword evidence="9" id="KW-1185">Reference proteome</keyword>
<sequence length="241" mass="26338">MRPRTPPGRPHLNHCVYVRSSFCPPQAVSCGAPKAPANGGVVTADYSVGTRVSYFCSDGYRLSSKELTSAICQPDGTWSNHNKIPRFISCGELPSPPSGKKIGTQTTFGATAIFACDAGFMLVGSAVRECLSSGLWSGTESRCLAGHCGIPEGIVNGNGFNLNDVVSFVCNRGYQMEGPARAHCQANRQWSHPPPTCKEKKNPQAFSHIKILELLKDFFFPPLPYYHIITTRERFIITLHF</sequence>
<feature type="disulfide bond" evidence="6">
    <location>
        <begin position="116"/>
        <end position="143"/>
    </location>
</feature>
<dbReference type="PROSITE" id="PS50923">
    <property type="entry name" value="SUSHI"/>
    <property type="match status" value="3"/>
</dbReference>
<dbReference type="GeneTree" id="ENSGT00940000155549"/>
<comment type="caution">
    <text evidence="6">Lacks conserved residue(s) required for the propagation of feature annotation.</text>
</comment>
<dbReference type="Ensembl" id="ENSHCOT00000026973.1">
    <property type="protein sequence ID" value="ENSHCOP00000012540.1"/>
    <property type="gene ID" value="ENSHCOG00000015574.1"/>
</dbReference>
<evidence type="ECO:0000256" key="4">
    <source>
        <dbReference type="ARBA" id="ARBA00023157"/>
    </source>
</evidence>
<dbReference type="Proteomes" id="UP000264820">
    <property type="component" value="Unplaced"/>
</dbReference>
<evidence type="ECO:0000256" key="2">
    <source>
        <dbReference type="ARBA" id="ARBA00022729"/>
    </source>
</evidence>
<dbReference type="InterPro" id="IPR035976">
    <property type="entry name" value="Sushi/SCR/CCP_sf"/>
</dbReference>
<reference evidence="8" key="1">
    <citation type="submission" date="2025-08" db="UniProtKB">
        <authorList>
            <consortium name="Ensembl"/>
        </authorList>
    </citation>
    <scope>IDENTIFICATION</scope>
</reference>
<dbReference type="Pfam" id="PF00084">
    <property type="entry name" value="Sushi"/>
    <property type="match status" value="3"/>
</dbReference>
<accession>A0A3Q3DHT7</accession>
<feature type="domain" description="Sushi" evidence="7">
    <location>
        <begin position="146"/>
        <end position="199"/>
    </location>
</feature>
<evidence type="ECO:0000256" key="5">
    <source>
        <dbReference type="ARBA" id="ARBA00023180"/>
    </source>
</evidence>
<evidence type="ECO:0000256" key="1">
    <source>
        <dbReference type="ARBA" id="ARBA00022659"/>
    </source>
</evidence>
<keyword evidence="4 6" id="KW-1015">Disulfide bond</keyword>
<dbReference type="SUPFAM" id="SSF57535">
    <property type="entry name" value="Complement control module/SCR domain"/>
    <property type="match status" value="3"/>
</dbReference>
<dbReference type="InterPro" id="IPR000436">
    <property type="entry name" value="Sushi_SCR_CCP_dom"/>
</dbReference>
<dbReference type="AlphaFoldDB" id="A0A3Q3DHT7"/>
<feature type="domain" description="Sushi" evidence="7">
    <location>
        <begin position="93"/>
        <end position="145"/>
    </location>
</feature>
<protein>
    <recommendedName>
        <fullName evidence="7">Sushi domain-containing protein</fullName>
    </recommendedName>
</protein>
<reference evidence="8" key="2">
    <citation type="submission" date="2025-09" db="UniProtKB">
        <authorList>
            <consortium name="Ensembl"/>
        </authorList>
    </citation>
    <scope>IDENTIFICATION</scope>
</reference>
<organism evidence="8 9">
    <name type="scientific">Hippocampus comes</name>
    <name type="common">Tiger tail seahorse</name>
    <dbReference type="NCBI Taxonomy" id="109280"/>
    <lineage>
        <taxon>Eukaryota</taxon>
        <taxon>Metazoa</taxon>
        <taxon>Chordata</taxon>
        <taxon>Craniata</taxon>
        <taxon>Vertebrata</taxon>
        <taxon>Euteleostomi</taxon>
        <taxon>Actinopterygii</taxon>
        <taxon>Neopterygii</taxon>
        <taxon>Teleostei</taxon>
        <taxon>Neoteleostei</taxon>
        <taxon>Acanthomorphata</taxon>
        <taxon>Syngnathiaria</taxon>
        <taxon>Syngnathiformes</taxon>
        <taxon>Syngnathoidei</taxon>
        <taxon>Syngnathidae</taxon>
        <taxon>Hippocampus</taxon>
    </lineage>
</organism>
<evidence type="ECO:0000313" key="9">
    <source>
        <dbReference type="Proteomes" id="UP000264820"/>
    </source>
</evidence>
<feature type="domain" description="Sushi" evidence="7">
    <location>
        <begin position="28"/>
        <end position="92"/>
    </location>
</feature>
<keyword evidence="2" id="KW-0732">Signal</keyword>
<evidence type="ECO:0000256" key="6">
    <source>
        <dbReference type="PROSITE-ProRule" id="PRU00302"/>
    </source>
</evidence>
<keyword evidence="5" id="KW-0325">Glycoprotein</keyword>
<name>A0A3Q3DHT7_HIPCM</name>
<evidence type="ECO:0000313" key="8">
    <source>
        <dbReference type="Ensembl" id="ENSHCOP00000012540.1"/>
    </source>
</evidence>
<keyword evidence="1 6" id="KW-0768">Sushi</keyword>
<dbReference type="CDD" id="cd00033">
    <property type="entry name" value="CCP"/>
    <property type="match status" value="3"/>
</dbReference>
<dbReference type="Gene3D" id="2.10.70.10">
    <property type="entry name" value="Complement Module, domain 1"/>
    <property type="match status" value="3"/>
</dbReference>
<dbReference type="PANTHER" id="PTHR46393:SF7">
    <property type="entry name" value="COMPLEMENT C2"/>
    <property type="match status" value="1"/>
</dbReference>
<evidence type="ECO:0000256" key="3">
    <source>
        <dbReference type="ARBA" id="ARBA00022737"/>
    </source>
</evidence>